<dbReference type="RefSeq" id="WP_055099980.1">
    <property type="nucleotide sequence ID" value="NZ_CP012331.1"/>
</dbReference>
<feature type="transmembrane region" description="Helical" evidence="1">
    <location>
        <begin position="53"/>
        <end position="78"/>
    </location>
</feature>
<gene>
    <name evidence="2" type="ORF">LZG35_08265</name>
</gene>
<accession>A0A9Q3W433</accession>
<dbReference type="KEGG" id="axe:P40_11705"/>
<keyword evidence="1" id="KW-0812">Transmembrane</keyword>
<dbReference type="Proteomes" id="UP001107961">
    <property type="component" value="Unassembled WGS sequence"/>
</dbReference>
<reference evidence="2" key="1">
    <citation type="submission" date="2022-01" db="EMBL/GenBank/DDBJ databases">
        <authorList>
            <person name="Karlyshev A.V."/>
            <person name="Jaspars M."/>
        </authorList>
    </citation>
    <scope>NUCLEOTIDE SEQUENCE</scope>
    <source>
        <strain evidence="2">AGSA3-2</strain>
    </source>
</reference>
<evidence type="ECO:0000313" key="3">
    <source>
        <dbReference type="Proteomes" id="UP001107961"/>
    </source>
</evidence>
<dbReference type="EMBL" id="JAJVKT010000008">
    <property type="protein sequence ID" value="MCE7508629.1"/>
    <property type="molecule type" value="Genomic_DNA"/>
</dbReference>
<proteinExistence type="predicted"/>
<keyword evidence="3" id="KW-1185">Reference proteome</keyword>
<comment type="caution">
    <text evidence="2">The sequence shown here is derived from an EMBL/GenBank/DDBJ whole genome shotgun (WGS) entry which is preliminary data.</text>
</comment>
<name>A0A9Q3W433_9GAMM</name>
<keyword evidence="1" id="KW-0472">Membrane</keyword>
<evidence type="ECO:0000256" key="1">
    <source>
        <dbReference type="SAM" id="Phobius"/>
    </source>
</evidence>
<sequence length="81" mass="8851">MIQPDRGGPLLVLAVVSLLLFAPLGPVVWWWAHWDLRAMAEGRMDPTGRPSTLWARGLSMAATLLLAMMLIGVLIALISMI</sequence>
<feature type="transmembrane region" description="Helical" evidence="1">
    <location>
        <begin position="12"/>
        <end position="33"/>
    </location>
</feature>
<organism evidence="2 3">
    <name type="scientific">Alloalcanivorax xenomutans</name>
    <dbReference type="NCBI Taxonomy" id="1094342"/>
    <lineage>
        <taxon>Bacteria</taxon>
        <taxon>Pseudomonadati</taxon>
        <taxon>Pseudomonadota</taxon>
        <taxon>Gammaproteobacteria</taxon>
        <taxon>Oceanospirillales</taxon>
        <taxon>Alcanivoracaceae</taxon>
        <taxon>Alloalcanivorax</taxon>
    </lineage>
</organism>
<protein>
    <submittedName>
        <fullName evidence="2">Uncharacterized protein</fullName>
    </submittedName>
</protein>
<keyword evidence="1" id="KW-1133">Transmembrane helix</keyword>
<dbReference type="AlphaFoldDB" id="A0A9Q3W433"/>
<evidence type="ECO:0000313" key="2">
    <source>
        <dbReference type="EMBL" id="MCE7508629.1"/>
    </source>
</evidence>